<evidence type="ECO:0000256" key="9">
    <source>
        <dbReference type="ARBA" id="ARBA00023157"/>
    </source>
</evidence>
<dbReference type="GO" id="GO:0046872">
    <property type="term" value="F:metal ion binding"/>
    <property type="evidence" value="ECO:0007669"/>
    <property type="project" value="UniProtKB-KW"/>
</dbReference>
<dbReference type="Proteomes" id="UP000326340">
    <property type="component" value="Unassembled WGS sequence"/>
</dbReference>
<keyword evidence="5 11" id="KW-0732">Signal</keyword>
<evidence type="ECO:0000256" key="2">
    <source>
        <dbReference type="ARBA" id="ARBA00008721"/>
    </source>
</evidence>
<evidence type="ECO:0000313" key="13">
    <source>
        <dbReference type="EMBL" id="TQN68037.1"/>
    </source>
</evidence>
<dbReference type="Gene3D" id="3.40.390.10">
    <property type="entry name" value="Collagenase (Catalytic Domain)"/>
    <property type="match status" value="1"/>
</dbReference>
<protein>
    <submittedName>
        <fullName evidence="13">Extracellular metalloprotease</fullName>
    </submittedName>
</protein>
<reference evidence="13 14" key="1">
    <citation type="journal article" date="2019" name="Sci. Rep.">
        <title>Colletotrichum shisoi sp. nov., an anthracnose pathogen of Perilla frutescens in Japan: molecular phylogenetic, morphological and genomic evidence.</title>
        <authorList>
            <person name="Gan P."/>
            <person name="Tsushima A."/>
            <person name="Hiroyama R."/>
            <person name="Narusaka M."/>
            <person name="Takano Y."/>
            <person name="Narusaka Y."/>
            <person name="Kawaradani M."/>
            <person name="Damm U."/>
            <person name="Shirasu K."/>
        </authorList>
    </citation>
    <scope>NUCLEOTIDE SEQUENCE [LARGE SCALE GENOMIC DNA]</scope>
    <source>
        <strain evidence="13 14">PG-2018a</strain>
    </source>
</reference>
<gene>
    <name evidence="13" type="ORF">CSHISOI_07216</name>
</gene>
<dbReference type="EMBL" id="PUHP01000782">
    <property type="protein sequence ID" value="TQN68037.1"/>
    <property type="molecule type" value="Genomic_DNA"/>
</dbReference>
<keyword evidence="10" id="KW-1133">Transmembrane helix</keyword>
<evidence type="ECO:0000256" key="7">
    <source>
        <dbReference type="ARBA" id="ARBA00022833"/>
    </source>
</evidence>
<organism evidence="13 14">
    <name type="scientific">Colletotrichum shisoi</name>
    <dbReference type="NCBI Taxonomy" id="2078593"/>
    <lineage>
        <taxon>Eukaryota</taxon>
        <taxon>Fungi</taxon>
        <taxon>Dikarya</taxon>
        <taxon>Ascomycota</taxon>
        <taxon>Pezizomycotina</taxon>
        <taxon>Sordariomycetes</taxon>
        <taxon>Hypocreomycetidae</taxon>
        <taxon>Glomerellales</taxon>
        <taxon>Glomerellaceae</taxon>
        <taxon>Colletotrichum</taxon>
        <taxon>Colletotrichum destructivum species complex</taxon>
    </lineage>
</organism>
<keyword evidence="10" id="KW-0812">Transmembrane</keyword>
<dbReference type="GO" id="GO:0006508">
    <property type="term" value="P:proteolysis"/>
    <property type="evidence" value="ECO:0007669"/>
    <property type="project" value="UniProtKB-KW"/>
</dbReference>
<accession>A0A5Q4BN45</accession>
<keyword evidence="9" id="KW-1015">Disulfide bond</keyword>
<sequence length="421" mass="46987">MKAVMLGLASLGLVSAVPGQQQQQQQQQQPGPIRRGCQVPDDGVIPDVAVQLAGNRKTARRQAFPSNFTVDVNFHLASTEAEADLITDAIVDAQWKVLHDAFARYDINLRLNSTERVVDNRTGSAFLVYEGPEAGWVNYQAEYDAYLRATRRGGYDALNLYFFSSYSPGATGYCQFPTVIADPDSLTFYRDSCQLSAMTMPGLTVEQGGFEDWNLGHLAVHEAGHWFGLNHTFVGGCSDNNPGDFVADTPAQRWEVYGCPADSDTCPDQPGLDPIHNFMGYTADIGAVWVIKRMMQMEVFAPQVIDNRLNPVHLAIGIRCYQIQTEVLGIPEQYGLFSSGPPRLQVLQGSTIPTLYLSIAFPVVVLVVAMLFLRNENTNMWPLMSLIACAIIIYVLLWYMFCVDPRRAPDYEWNDWQPHRD</sequence>
<comment type="similarity">
    <text evidence="2">Belongs to the peptidase M43B family.</text>
</comment>
<evidence type="ECO:0000256" key="1">
    <source>
        <dbReference type="ARBA" id="ARBA00003174"/>
    </source>
</evidence>
<feature type="signal peptide" evidence="11">
    <location>
        <begin position="1"/>
        <end position="16"/>
    </location>
</feature>
<dbReference type="GO" id="GO:0008237">
    <property type="term" value="F:metallopeptidase activity"/>
    <property type="evidence" value="ECO:0007669"/>
    <property type="project" value="UniProtKB-KW"/>
</dbReference>
<comment type="caution">
    <text evidence="13">The sequence shown here is derived from an EMBL/GenBank/DDBJ whole genome shotgun (WGS) entry which is preliminary data.</text>
</comment>
<dbReference type="Pfam" id="PF05572">
    <property type="entry name" value="Peptidase_M43"/>
    <property type="match status" value="1"/>
</dbReference>
<keyword evidence="4" id="KW-0479">Metal-binding</keyword>
<dbReference type="OrthoDB" id="536211at2759"/>
<keyword evidence="7" id="KW-0862">Zinc</keyword>
<feature type="domain" description="Peptidase M43 pregnancy-associated plasma-A" evidence="12">
    <location>
        <begin position="220"/>
        <end position="298"/>
    </location>
</feature>
<evidence type="ECO:0000256" key="11">
    <source>
        <dbReference type="SAM" id="SignalP"/>
    </source>
</evidence>
<evidence type="ECO:0000256" key="5">
    <source>
        <dbReference type="ARBA" id="ARBA00022729"/>
    </source>
</evidence>
<evidence type="ECO:0000259" key="12">
    <source>
        <dbReference type="Pfam" id="PF05572"/>
    </source>
</evidence>
<evidence type="ECO:0000256" key="6">
    <source>
        <dbReference type="ARBA" id="ARBA00022801"/>
    </source>
</evidence>
<dbReference type="PANTHER" id="PTHR47466">
    <property type="match status" value="1"/>
</dbReference>
<evidence type="ECO:0000256" key="8">
    <source>
        <dbReference type="ARBA" id="ARBA00023049"/>
    </source>
</evidence>
<evidence type="ECO:0000256" key="4">
    <source>
        <dbReference type="ARBA" id="ARBA00022723"/>
    </source>
</evidence>
<keyword evidence="3 13" id="KW-0645">Protease</keyword>
<dbReference type="SUPFAM" id="SSF55486">
    <property type="entry name" value="Metalloproteases ('zincins'), catalytic domain"/>
    <property type="match status" value="1"/>
</dbReference>
<keyword evidence="6" id="KW-0378">Hydrolase</keyword>
<feature type="transmembrane region" description="Helical" evidence="10">
    <location>
        <begin position="355"/>
        <end position="373"/>
    </location>
</feature>
<evidence type="ECO:0000313" key="14">
    <source>
        <dbReference type="Proteomes" id="UP000326340"/>
    </source>
</evidence>
<dbReference type="InterPro" id="IPR024079">
    <property type="entry name" value="MetalloPept_cat_dom_sf"/>
</dbReference>
<proteinExistence type="inferred from homology"/>
<comment type="function">
    <text evidence="1">Secreted metalloproteinase that allows assimilation of proteinaceous substrates.</text>
</comment>
<evidence type="ECO:0000256" key="10">
    <source>
        <dbReference type="SAM" id="Phobius"/>
    </source>
</evidence>
<dbReference type="PANTHER" id="PTHR47466:SF1">
    <property type="entry name" value="METALLOPROTEASE MEP1 (AFU_ORTHOLOGUE AFUA_1G07730)-RELATED"/>
    <property type="match status" value="1"/>
</dbReference>
<name>A0A5Q4BN45_9PEZI</name>
<dbReference type="AlphaFoldDB" id="A0A5Q4BN45"/>
<evidence type="ECO:0000256" key="3">
    <source>
        <dbReference type="ARBA" id="ARBA00022670"/>
    </source>
</evidence>
<feature type="chain" id="PRO_5024960860" evidence="11">
    <location>
        <begin position="17"/>
        <end position="421"/>
    </location>
</feature>
<keyword evidence="14" id="KW-1185">Reference proteome</keyword>
<keyword evidence="8 13" id="KW-0482">Metalloprotease</keyword>
<dbReference type="InterPro" id="IPR008754">
    <property type="entry name" value="Peptidase_M43"/>
</dbReference>
<keyword evidence="10" id="KW-0472">Membrane</keyword>
<feature type="transmembrane region" description="Helical" evidence="10">
    <location>
        <begin position="380"/>
        <end position="401"/>
    </location>
</feature>